<feature type="region of interest" description="Disordered" evidence="1">
    <location>
        <begin position="29"/>
        <end position="121"/>
    </location>
</feature>
<keyword evidence="2" id="KW-0812">Transmembrane</keyword>
<feature type="compositionally biased region" description="Low complexity" evidence="1">
    <location>
        <begin position="39"/>
        <end position="82"/>
    </location>
</feature>
<feature type="compositionally biased region" description="Acidic residues" evidence="1">
    <location>
        <begin position="107"/>
        <end position="121"/>
    </location>
</feature>
<reference evidence="4 6" key="2">
    <citation type="submission" date="2020-02" db="EMBL/GenBank/DDBJ databases">
        <title>Whole genome shotgun sequence of Streptomyces gougerotii NBRC 13043.</title>
        <authorList>
            <person name="Ichikawa N."/>
            <person name="Komaki H."/>
            <person name="Tamura T."/>
        </authorList>
    </citation>
    <scope>NUCLEOTIDE SEQUENCE [LARGE SCALE GENOMIC DNA]</scope>
    <source>
        <strain evidence="4 6">NBRC 13043</strain>
    </source>
</reference>
<dbReference type="EMBL" id="BMSC01000003">
    <property type="protein sequence ID" value="GGU63284.1"/>
    <property type="molecule type" value="Genomic_DNA"/>
</dbReference>
<feature type="signal peptide" evidence="3">
    <location>
        <begin position="1"/>
        <end position="29"/>
    </location>
</feature>
<organism evidence="5 7">
    <name type="scientific">Streptomyces gougerotii</name>
    <dbReference type="NCBI Taxonomy" id="53448"/>
    <lineage>
        <taxon>Bacteria</taxon>
        <taxon>Bacillati</taxon>
        <taxon>Actinomycetota</taxon>
        <taxon>Actinomycetes</taxon>
        <taxon>Kitasatosporales</taxon>
        <taxon>Streptomycetaceae</taxon>
        <taxon>Streptomyces</taxon>
        <taxon>Streptomyces diastaticus group</taxon>
    </lineage>
</organism>
<reference evidence="5" key="3">
    <citation type="submission" date="2020-09" db="EMBL/GenBank/DDBJ databases">
        <authorList>
            <person name="Sun Q."/>
            <person name="Ohkuma M."/>
        </authorList>
    </citation>
    <scope>NUCLEOTIDE SEQUENCE</scope>
    <source>
        <strain evidence="5">JCM 4136</strain>
    </source>
</reference>
<evidence type="ECO:0000313" key="6">
    <source>
        <dbReference type="Proteomes" id="UP000480804"/>
    </source>
</evidence>
<dbReference type="RefSeq" id="WP_229842269.1">
    <property type="nucleotide sequence ID" value="NZ_BLLO01000025.1"/>
</dbReference>
<feature type="compositionally biased region" description="Basic and acidic residues" evidence="1">
    <location>
        <begin position="280"/>
        <end position="289"/>
    </location>
</feature>
<keyword evidence="2" id="KW-1133">Transmembrane helix</keyword>
<comment type="caution">
    <text evidence="5">The sequence shown here is derived from an EMBL/GenBank/DDBJ whole genome shotgun (WGS) entry which is preliminary data.</text>
</comment>
<evidence type="ECO:0000313" key="7">
    <source>
        <dbReference type="Proteomes" id="UP000660975"/>
    </source>
</evidence>
<dbReference type="NCBIfam" id="TIGR01167">
    <property type="entry name" value="LPXTG_anchor"/>
    <property type="match status" value="1"/>
</dbReference>
<evidence type="ECO:0000313" key="5">
    <source>
        <dbReference type="EMBL" id="GGU63284.1"/>
    </source>
</evidence>
<keyword evidence="3" id="KW-0732">Signal</keyword>
<evidence type="ECO:0008006" key="8">
    <source>
        <dbReference type="Google" id="ProtNLM"/>
    </source>
</evidence>
<accession>A0A8H9HL56</accession>
<dbReference type="Proteomes" id="UP000480804">
    <property type="component" value="Unassembled WGS sequence"/>
</dbReference>
<gene>
    <name evidence="5" type="ORF">GCM10010227_15970</name>
    <name evidence="4" type="ORF">Sgou_45490</name>
</gene>
<evidence type="ECO:0000256" key="3">
    <source>
        <dbReference type="SAM" id="SignalP"/>
    </source>
</evidence>
<feature type="transmembrane region" description="Helical" evidence="2">
    <location>
        <begin position="317"/>
        <end position="339"/>
    </location>
</feature>
<protein>
    <recommendedName>
        <fullName evidence="8">LPXTG cell wall anchor domain-containing protein</fullName>
    </recommendedName>
</protein>
<dbReference type="EMBL" id="BLLO01000025">
    <property type="protein sequence ID" value="GFH79879.1"/>
    <property type="molecule type" value="Genomic_DNA"/>
</dbReference>
<evidence type="ECO:0000313" key="4">
    <source>
        <dbReference type="EMBL" id="GFH79879.1"/>
    </source>
</evidence>
<dbReference type="AlphaFoldDB" id="A0A8H9HL56"/>
<feature type="compositionally biased region" description="Acidic residues" evidence="1">
    <location>
        <begin position="83"/>
        <end position="98"/>
    </location>
</feature>
<feature type="region of interest" description="Disordered" evidence="1">
    <location>
        <begin position="277"/>
        <end position="299"/>
    </location>
</feature>
<keyword evidence="2" id="KW-0472">Membrane</keyword>
<reference evidence="5" key="1">
    <citation type="journal article" date="2014" name="Int. J. Syst. Evol. Microbiol.">
        <title>Complete genome sequence of Corynebacterium casei LMG S-19264T (=DSM 44701T), isolated from a smear-ripened cheese.</title>
        <authorList>
            <consortium name="US DOE Joint Genome Institute (JGI-PGF)"/>
            <person name="Walter F."/>
            <person name="Albersmeier A."/>
            <person name="Kalinowski J."/>
            <person name="Ruckert C."/>
        </authorList>
    </citation>
    <scope>NUCLEOTIDE SEQUENCE</scope>
    <source>
        <strain evidence="5">JCM 4136</strain>
    </source>
</reference>
<feature type="chain" id="PRO_5034585456" description="LPXTG cell wall anchor domain-containing protein" evidence="3">
    <location>
        <begin position="30"/>
        <end position="349"/>
    </location>
</feature>
<sequence>MKLRRAMAVAAATAVISPVALLAAPAAFATDGQQDGRTSETTPAPTASESETTAPEESAEPTAPEETAPAPTATDSAPAEETPGTEDPSDEPTDEPTESTEPSPSPSDDEGEDDDEGEEEDGYEICLDEDGNELADLGVSVSGLPGQVRAGSTQEFTLSAANSGKQTLEGVEWEASVMNDDDLELREGLFEKVELSFYDPESDSWVSLYDFGVVFGETTLAPGQTIDIKLRMTVAEDAPLGAGYAFGFTGYLNEEENCVTAAYAYYDFTVIGAGATPKPGDAKETEGKKPQGGYKPVEEKKTLEPTGQLAETGAGSMLPVLGLVGGVTVLAGAGVVFAVRRRGGVGTAA</sequence>
<proteinExistence type="predicted"/>
<dbReference type="Proteomes" id="UP000660975">
    <property type="component" value="Unassembled WGS sequence"/>
</dbReference>
<name>A0A8H9HL56_9ACTN</name>
<evidence type="ECO:0000256" key="2">
    <source>
        <dbReference type="SAM" id="Phobius"/>
    </source>
</evidence>
<evidence type="ECO:0000256" key="1">
    <source>
        <dbReference type="SAM" id="MobiDB-lite"/>
    </source>
</evidence>
<keyword evidence="6" id="KW-1185">Reference proteome</keyword>